<dbReference type="Gene3D" id="1.25.40.20">
    <property type="entry name" value="Ankyrin repeat-containing domain"/>
    <property type="match status" value="1"/>
</dbReference>
<organism evidence="3 4">
    <name type="scientific">Vermiconidia calcicola</name>
    <dbReference type="NCBI Taxonomy" id="1690605"/>
    <lineage>
        <taxon>Eukaryota</taxon>
        <taxon>Fungi</taxon>
        <taxon>Dikarya</taxon>
        <taxon>Ascomycota</taxon>
        <taxon>Pezizomycotina</taxon>
        <taxon>Dothideomycetes</taxon>
        <taxon>Dothideomycetidae</taxon>
        <taxon>Mycosphaerellales</taxon>
        <taxon>Extremaceae</taxon>
        <taxon>Vermiconidia</taxon>
    </lineage>
</organism>
<reference evidence="3 4" key="1">
    <citation type="submission" date="2023-06" db="EMBL/GenBank/DDBJ databases">
        <title>Black Yeasts Isolated from many extreme environments.</title>
        <authorList>
            <person name="Coleine C."/>
            <person name="Stajich J.E."/>
            <person name="Selbmann L."/>
        </authorList>
    </citation>
    <scope>NUCLEOTIDE SEQUENCE [LARGE SCALE GENOMIC DNA]</scope>
    <source>
        <strain evidence="3 4">CCFEE 5887</strain>
    </source>
</reference>
<dbReference type="PROSITE" id="PS50297">
    <property type="entry name" value="ANK_REP_REGION"/>
    <property type="match status" value="1"/>
</dbReference>
<evidence type="ECO:0008006" key="5">
    <source>
        <dbReference type="Google" id="ProtNLM"/>
    </source>
</evidence>
<keyword evidence="1" id="KW-0040">ANK repeat</keyword>
<feature type="repeat" description="ANK" evidence="1">
    <location>
        <begin position="298"/>
        <end position="330"/>
    </location>
</feature>
<dbReference type="EMBL" id="JAXLQG010000007">
    <property type="protein sequence ID" value="KAK5537546.1"/>
    <property type="molecule type" value="Genomic_DNA"/>
</dbReference>
<feature type="compositionally biased region" description="Acidic residues" evidence="2">
    <location>
        <begin position="691"/>
        <end position="730"/>
    </location>
</feature>
<feature type="compositionally biased region" description="Basic and acidic residues" evidence="2">
    <location>
        <begin position="674"/>
        <end position="690"/>
    </location>
</feature>
<dbReference type="Pfam" id="PF12796">
    <property type="entry name" value="Ank_2"/>
    <property type="match status" value="1"/>
</dbReference>
<evidence type="ECO:0000313" key="4">
    <source>
        <dbReference type="Proteomes" id="UP001345827"/>
    </source>
</evidence>
<dbReference type="InterPro" id="IPR002110">
    <property type="entry name" value="Ankyrin_rpt"/>
</dbReference>
<dbReference type="SMART" id="SM00248">
    <property type="entry name" value="ANK"/>
    <property type="match status" value="1"/>
</dbReference>
<feature type="region of interest" description="Disordered" evidence="2">
    <location>
        <begin position="665"/>
        <end position="730"/>
    </location>
</feature>
<dbReference type="SUPFAM" id="SSF48403">
    <property type="entry name" value="Ankyrin repeat"/>
    <property type="match status" value="1"/>
</dbReference>
<dbReference type="InterPro" id="IPR036770">
    <property type="entry name" value="Ankyrin_rpt-contain_sf"/>
</dbReference>
<keyword evidence="4" id="KW-1185">Reference proteome</keyword>
<protein>
    <recommendedName>
        <fullName evidence="5">Fungal N-terminal domain-containing protein</fullName>
    </recommendedName>
</protein>
<name>A0AAV9QCF3_9PEZI</name>
<dbReference type="Proteomes" id="UP001345827">
    <property type="component" value="Unassembled WGS sequence"/>
</dbReference>
<evidence type="ECO:0000256" key="2">
    <source>
        <dbReference type="SAM" id="MobiDB-lite"/>
    </source>
</evidence>
<dbReference type="AlphaFoldDB" id="A0AAV9QCF3"/>
<evidence type="ECO:0000256" key="1">
    <source>
        <dbReference type="PROSITE-ProRule" id="PRU00023"/>
    </source>
</evidence>
<evidence type="ECO:0000313" key="3">
    <source>
        <dbReference type="EMBL" id="KAK5537546.1"/>
    </source>
</evidence>
<proteinExistence type="predicted"/>
<sequence length="730" mass="80989">MAEILGVVAGGAGLASLAVQLLECIHKLHDLHANIRDAPVEIREILEEVDLLGDVLTSYLGVSGGATRTCLVPTVVQKQALGRCSKVLDILRNIAQELETTMQRSRTRRWINWAKVEAAFKRKQLARIQTALDRAKSTLTLAILIDRSSHYCVPGNAITLEELEVKVPSEDVNAVTVTPDAVVARPRAARSSSSVAMYNLGIAMVMIKSKIVAQQSEADNNGHADNREVFISLGSWLFNRGVALISHSSRNRIEMTLRIDRLVRPDAEIFHLCAAGDALGVRRLIADGKASASDVTYEGMTPLMVAAYYLQADVCRALLDAGADVTATAQLRLANDVTFQVTALHMTQTPIGLSDTTSAALEGYENPLLEYWDPESRSHKQPPMTTLSTVRVLVEHGGISIDFGWSPPAHDPDFINIDCEPTPINLSLSAPQDLLWLVAAERINLLGQELDLFYMSIFMTECFFGCFAGCFLGFSAHTLAALLQNVTDLSMLARMHIENRISVLHSLLAWIPYLESDDQRIILQLLHQLVHVGAVEIADSMQHYTPLIWAAWLSIDNYVTTYSLWRPEHASEILVRGLDLWLETLGRAGVDIHQYFSRQCELGATKPLDCWVRSDHIDEFPEHFLDQVWYVELTFWENPDATEANSPRDFGIGVKYYPVQRKFPLPGAWSDEPEQNKRSDQDDVQLRVEELGTEECDDQDGDDQDDGVQDGEGSDGAAEDENCDEAADPD</sequence>
<dbReference type="PROSITE" id="PS50088">
    <property type="entry name" value="ANK_REPEAT"/>
    <property type="match status" value="1"/>
</dbReference>
<gene>
    <name evidence="3" type="ORF">LTR25_004798</name>
</gene>
<comment type="caution">
    <text evidence="3">The sequence shown here is derived from an EMBL/GenBank/DDBJ whole genome shotgun (WGS) entry which is preliminary data.</text>
</comment>
<accession>A0AAV9QCF3</accession>